<feature type="transmembrane region" description="Helical" evidence="6">
    <location>
        <begin position="63"/>
        <end position="90"/>
    </location>
</feature>
<evidence type="ECO:0000256" key="3">
    <source>
        <dbReference type="ARBA" id="ARBA00022692"/>
    </source>
</evidence>
<keyword evidence="2" id="KW-1003">Cell membrane</keyword>
<keyword evidence="5 6" id="KW-0472">Membrane</keyword>
<proteinExistence type="predicted"/>
<dbReference type="Pfam" id="PF01810">
    <property type="entry name" value="LysE"/>
    <property type="match status" value="1"/>
</dbReference>
<evidence type="ECO:0000256" key="6">
    <source>
        <dbReference type="SAM" id="Phobius"/>
    </source>
</evidence>
<sequence>MQAFLHGMILAMGLILPLGVQNLFVFTQGAAQPTFLRALPVVITASLCDTVLIVLAVQGVSLFIASFAWIKILFLMIGVGFLAYMGWLTWNSTWAGNDVGAGKGLGVKQQIVFAVTVSLFNPHAVLDTIGVIGTSAIHYTGNEKIVFTMACILVSWCWFFLLAAIGWNVGKKKSFTQLFGYINKVSAIFMWLSAVYMIYNSVL</sequence>
<feature type="transmembrane region" description="Helical" evidence="6">
    <location>
        <begin position="38"/>
        <end position="57"/>
    </location>
</feature>
<feature type="transmembrane region" description="Helical" evidence="6">
    <location>
        <begin position="111"/>
        <end position="139"/>
    </location>
</feature>
<accession>I9LHK9</accession>
<evidence type="ECO:0000313" key="7">
    <source>
        <dbReference type="EMBL" id="EIW19851.1"/>
    </source>
</evidence>
<keyword evidence="3 6" id="KW-0812">Transmembrane</keyword>
<dbReference type="PANTHER" id="PTHR30086:SF20">
    <property type="entry name" value="ARGININE EXPORTER PROTEIN ARGO-RELATED"/>
    <property type="match status" value="1"/>
</dbReference>
<feature type="transmembrane region" description="Helical" evidence="6">
    <location>
        <begin position="145"/>
        <end position="169"/>
    </location>
</feature>
<dbReference type="InterPro" id="IPR001123">
    <property type="entry name" value="LeuE-type"/>
</dbReference>
<feature type="transmembrane region" description="Helical" evidence="6">
    <location>
        <begin position="181"/>
        <end position="199"/>
    </location>
</feature>
<evidence type="ECO:0000256" key="2">
    <source>
        <dbReference type="ARBA" id="ARBA00022475"/>
    </source>
</evidence>
<dbReference type="GO" id="GO:0015171">
    <property type="term" value="F:amino acid transmembrane transporter activity"/>
    <property type="evidence" value="ECO:0007669"/>
    <property type="project" value="TreeGrafter"/>
</dbReference>
<comment type="caution">
    <text evidence="7">The sequence shown here is derived from an EMBL/GenBank/DDBJ whole genome shotgun (WGS) entry which is preliminary data.</text>
</comment>
<dbReference type="OrthoDB" id="5638726at2"/>
<keyword evidence="4 6" id="KW-1133">Transmembrane helix</keyword>
<dbReference type="PANTHER" id="PTHR30086">
    <property type="entry name" value="ARGININE EXPORTER PROTEIN ARGO"/>
    <property type="match status" value="1"/>
</dbReference>
<organism evidence="7 8">
    <name type="scientific">Pelosinus fermentans B4</name>
    <dbReference type="NCBI Taxonomy" id="1149862"/>
    <lineage>
        <taxon>Bacteria</taxon>
        <taxon>Bacillati</taxon>
        <taxon>Bacillota</taxon>
        <taxon>Negativicutes</taxon>
        <taxon>Selenomonadales</taxon>
        <taxon>Sporomusaceae</taxon>
        <taxon>Pelosinus</taxon>
    </lineage>
</organism>
<keyword evidence="8" id="KW-1185">Reference proteome</keyword>
<comment type="subcellular location">
    <subcellularLocation>
        <location evidence="1">Cell membrane</location>
        <topology evidence="1">Multi-pass membrane protein</topology>
    </subcellularLocation>
</comment>
<protein>
    <submittedName>
        <fullName evidence="7">Lysine exporter protein (LYSE/YGGA)</fullName>
    </submittedName>
</protein>
<feature type="transmembrane region" description="Helical" evidence="6">
    <location>
        <begin position="6"/>
        <end position="26"/>
    </location>
</feature>
<dbReference type="PATRIC" id="fig|1149862.3.peg.1003"/>
<dbReference type="GO" id="GO:0005886">
    <property type="term" value="C:plasma membrane"/>
    <property type="evidence" value="ECO:0007669"/>
    <property type="project" value="UniProtKB-SubCell"/>
</dbReference>
<dbReference type="Proteomes" id="UP000004324">
    <property type="component" value="Unassembled WGS sequence"/>
</dbReference>
<evidence type="ECO:0000313" key="8">
    <source>
        <dbReference type="Proteomes" id="UP000004324"/>
    </source>
</evidence>
<evidence type="ECO:0000256" key="1">
    <source>
        <dbReference type="ARBA" id="ARBA00004651"/>
    </source>
</evidence>
<evidence type="ECO:0000256" key="5">
    <source>
        <dbReference type="ARBA" id="ARBA00023136"/>
    </source>
</evidence>
<dbReference type="RefSeq" id="WP_007931869.1">
    <property type="nucleotide sequence ID" value="NZ_AKVJ01000011.1"/>
</dbReference>
<dbReference type="AlphaFoldDB" id="I9LHK9"/>
<gene>
    <name evidence="7" type="ORF">FB4_0102</name>
</gene>
<name>I9LHK9_9FIRM</name>
<dbReference type="EMBL" id="AKVJ01000011">
    <property type="protein sequence ID" value="EIW19851.1"/>
    <property type="molecule type" value="Genomic_DNA"/>
</dbReference>
<evidence type="ECO:0000256" key="4">
    <source>
        <dbReference type="ARBA" id="ARBA00022989"/>
    </source>
</evidence>
<reference evidence="7 8" key="1">
    <citation type="journal article" date="2012" name="J. Bacteriol.">
        <title>Draft Genome Sequences for Two Metal-Reducing Pelosinus fermentans Strains Isolated from a Cr(VI)-Contaminated Site and for Type Strain R7.</title>
        <authorList>
            <person name="Brown S.D."/>
            <person name="Podar M."/>
            <person name="Klingeman D.M."/>
            <person name="Johnson C.M."/>
            <person name="Yang Z.K."/>
            <person name="Utturkar S.M."/>
            <person name="Land M.L."/>
            <person name="Mosher J.J."/>
            <person name="Hurt R.A.Jr."/>
            <person name="Phelps T.J."/>
            <person name="Palumbo A.V."/>
            <person name="Arkin A.P."/>
            <person name="Hazen T.C."/>
            <person name="Elias D.A."/>
        </authorList>
    </citation>
    <scope>NUCLEOTIDE SEQUENCE [LARGE SCALE GENOMIC DNA]</scope>
    <source>
        <strain evidence="7 8">B4</strain>
    </source>
</reference>